<keyword evidence="2" id="KW-1185">Reference proteome</keyword>
<dbReference type="AlphaFoldDB" id="A0AAV7JY81"/>
<gene>
    <name evidence="1" type="ORF">LOD99_11479</name>
</gene>
<sequence>MRGICKARLHTSKNRVIEPTDPSIIPSQHSHSSDITRVEMLRGHTNLKGIARNSESSTRNLLATSVKGMTAESINKLPTLDSVKRTIRRCKRREEEFYGNPSSCAEIIIPDRFKFT</sequence>
<dbReference type="Proteomes" id="UP001165289">
    <property type="component" value="Unassembled WGS sequence"/>
</dbReference>
<reference evidence="1 2" key="1">
    <citation type="journal article" date="2023" name="BMC Biol.">
        <title>The compact genome of the sponge Oopsacas minuta (Hexactinellida) is lacking key metazoan core genes.</title>
        <authorList>
            <person name="Santini S."/>
            <person name="Schenkelaars Q."/>
            <person name="Jourda C."/>
            <person name="Duchesne M."/>
            <person name="Belahbib H."/>
            <person name="Rocher C."/>
            <person name="Selva M."/>
            <person name="Riesgo A."/>
            <person name="Vervoort M."/>
            <person name="Leys S.P."/>
            <person name="Kodjabachian L."/>
            <person name="Le Bivic A."/>
            <person name="Borchiellini C."/>
            <person name="Claverie J.M."/>
            <person name="Renard E."/>
        </authorList>
    </citation>
    <scope>NUCLEOTIDE SEQUENCE [LARGE SCALE GENOMIC DNA]</scope>
    <source>
        <strain evidence="1">SPO-2</strain>
    </source>
</reference>
<feature type="non-terminal residue" evidence="1">
    <location>
        <position position="116"/>
    </location>
</feature>
<dbReference type="EMBL" id="JAKMXF010000253">
    <property type="protein sequence ID" value="KAI6653872.1"/>
    <property type="molecule type" value="Genomic_DNA"/>
</dbReference>
<proteinExistence type="predicted"/>
<evidence type="ECO:0000313" key="1">
    <source>
        <dbReference type="EMBL" id="KAI6653872.1"/>
    </source>
</evidence>
<accession>A0AAV7JY81</accession>
<organism evidence="1 2">
    <name type="scientific">Oopsacas minuta</name>
    <dbReference type="NCBI Taxonomy" id="111878"/>
    <lineage>
        <taxon>Eukaryota</taxon>
        <taxon>Metazoa</taxon>
        <taxon>Porifera</taxon>
        <taxon>Hexactinellida</taxon>
        <taxon>Hexasterophora</taxon>
        <taxon>Lyssacinosida</taxon>
        <taxon>Leucopsacidae</taxon>
        <taxon>Oopsacas</taxon>
    </lineage>
</organism>
<comment type="caution">
    <text evidence="1">The sequence shown here is derived from an EMBL/GenBank/DDBJ whole genome shotgun (WGS) entry which is preliminary data.</text>
</comment>
<name>A0AAV7JY81_9METZ</name>
<evidence type="ECO:0000313" key="2">
    <source>
        <dbReference type="Proteomes" id="UP001165289"/>
    </source>
</evidence>
<protein>
    <submittedName>
        <fullName evidence="1">Uncharacterized protein</fullName>
    </submittedName>
</protein>